<feature type="modified residue" description="4-aspartylphosphate" evidence="1">
    <location>
        <position position="67"/>
    </location>
</feature>
<dbReference type="InterPro" id="IPR001789">
    <property type="entry name" value="Sig_transdc_resp-reg_receiver"/>
</dbReference>
<dbReference type="Pfam" id="PF00072">
    <property type="entry name" value="Response_reg"/>
    <property type="match status" value="1"/>
</dbReference>
<comment type="caution">
    <text evidence="4">The sequence shown here is derived from an EMBL/GenBank/DDBJ whole genome shotgun (WGS) entry which is preliminary data.</text>
</comment>
<proteinExistence type="predicted"/>
<dbReference type="Gene3D" id="1.10.3210.10">
    <property type="entry name" value="Hypothetical protein af1432"/>
    <property type="match status" value="1"/>
</dbReference>
<evidence type="ECO:0000259" key="2">
    <source>
        <dbReference type="PROSITE" id="PS50110"/>
    </source>
</evidence>
<dbReference type="SUPFAM" id="SSF52172">
    <property type="entry name" value="CheY-like"/>
    <property type="match status" value="1"/>
</dbReference>
<evidence type="ECO:0000313" key="5">
    <source>
        <dbReference type="Proteomes" id="UP000233256"/>
    </source>
</evidence>
<dbReference type="InterPro" id="IPR037522">
    <property type="entry name" value="HD_GYP_dom"/>
</dbReference>
<dbReference type="GO" id="GO:0000160">
    <property type="term" value="P:phosphorelay signal transduction system"/>
    <property type="evidence" value="ECO:0007669"/>
    <property type="project" value="InterPro"/>
</dbReference>
<reference evidence="4 5" key="1">
    <citation type="journal article" date="2017" name="ISME J.">
        <title>Potential for microbial H2 and metal transformations associated with novel bacteria and archaea in deep terrestrial subsurface sediments.</title>
        <authorList>
            <person name="Hernsdorf A.W."/>
            <person name="Amano Y."/>
            <person name="Miyakawa K."/>
            <person name="Ise K."/>
            <person name="Suzuki Y."/>
            <person name="Anantharaman K."/>
            <person name="Probst A."/>
            <person name="Burstein D."/>
            <person name="Thomas B.C."/>
            <person name="Banfield J.F."/>
        </authorList>
    </citation>
    <scope>NUCLEOTIDE SEQUENCE [LARGE SCALE GENOMIC DNA]</scope>
    <source>
        <strain evidence="4">HGW-Wallbacteria-1</strain>
    </source>
</reference>
<sequence>MGNILNFPDLQQFNSRSRILIADSHVSDIANLRRLLLNLGYEVLLASDGIEAVGLIERDKPDLIILDADLPGYNGQELCTLLKNSDFTASIPVMIQSHHTDDALMSSCLHSGADDFLFKPYDRYTLQAKVRTLINMRHLSEELDRAERVIMALSMAVESRDPNSTGHSSRMAELGEQLGRALALSEDEIRIITRGAMIHDIGNVAVPESILLKPDTLHQNEAIEIHRHTSAGYNICKPLRSLSRIREIVRWHHEHLDGSGYPDGLRGDQIPVTVRVVSVLEVYDALGRNRPFRNAHSDEECREILLSEVRRGWWDSEIIGTLFDIL</sequence>
<name>A0A2N1PPJ8_9BACT</name>
<dbReference type="Pfam" id="PF13487">
    <property type="entry name" value="HD_5"/>
    <property type="match status" value="1"/>
</dbReference>
<accession>A0A2N1PPJ8</accession>
<feature type="domain" description="HD-GYP" evidence="3">
    <location>
        <begin position="142"/>
        <end position="326"/>
    </location>
</feature>
<organism evidence="4 5">
    <name type="scientific">Candidatus Wallbacteria bacterium HGW-Wallbacteria-1</name>
    <dbReference type="NCBI Taxonomy" id="2013854"/>
    <lineage>
        <taxon>Bacteria</taxon>
        <taxon>Candidatus Walliibacteriota</taxon>
    </lineage>
</organism>
<dbReference type="PROSITE" id="PS51832">
    <property type="entry name" value="HD_GYP"/>
    <property type="match status" value="1"/>
</dbReference>
<dbReference type="PANTHER" id="PTHR45228">
    <property type="entry name" value="CYCLIC DI-GMP PHOSPHODIESTERASE TM_0186-RELATED"/>
    <property type="match status" value="1"/>
</dbReference>
<dbReference type="PANTHER" id="PTHR45228:SF1">
    <property type="entry name" value="CYCLIC DI-GMP PHOSPHODIESTERASE TM_0186"/>
    <property type="match status" value="1"/>
</dbReference>
<dbReference type="AlphaFoldDB" id="A0A2N1PPJ8"/>
<dbReference type="EMBL" id="PGXC01000006">
    <property type="protein sequence ID" value="PKK90267.1"/>
    <property type="molecule type" value="Genomic_DNA"/>
</dbReference>
<gene>
    <name evidence="4" type="ORF">CVV64_09885</name>
</gene>
<evidence type="ECO:0000313" key="4">
    <source>
        <dbReference type="EMBL" id="PKK90267.1"/>
    </source>
</evidence>
<dbReference type="InterPro" id="IPR011006">
    <property type="entry name" value="CheY-like_superfamily"/>
</dbReference>
<feature type="domain" description="Response regulatory" evidence="2">
    <location>
        <begin position="18"/>
        <end position="134"/>
    </location>
</feature>
<keyword evidence="1" id="KW-0597">Phosphoprotein</keyword>
<dbReference type="InterPro" id="IPR003607">
    <property type="entry name" value="HD/PDEase_dom"/>
</dbReference>
<evidence type="ECO:0000256" key="1">
    <source>
        <dbReference type="PROSITE-ProRule" id="PRU00169"/>
    </source>
</evidence>
<protein>
    <submittedName>
        <fullName evidence="4">Two-component system response regulator</fullName>
    </submittedName>
</protein>
<dbReference type="SMART" id="SM00448">
    <property type="entry name" value="REC"/>
    <property type="match status" value="1"/>
</dbReference>
<dbReference type="Gene3D" id="3.40.50.2300">
    <property type="match status" value="1"/>
</dbReference>
<dbReference type="Proteomes" id="UP000233256">
    <property type="component" value="Unassembled WGS sequence"/>
</dbReference>
<dbReference type="SUPFAM" id="SSF109604">
    <property type="entry name" value="HD-domain/PDEase-like"/>
    <property type="match status" value="1"/>
</dbReference>
<evidence type="ECO:0000259" key="3">
    <source>
        <dbReference type="PROSITE" id="PS51832"/>
    </source>
</evidence>
<dbReference type="PROSITE" id="PS50110">
    <property type="entry name" value="RESPONSE_REGULATORY"/>
    <property type="match status" value="1"/>
</dbReference>
<dbReference type="CDD" id="cd00077">
    <property type="entry name" value="HDc"/>
    <property type="match status" value="1"/>
</dbReference>
<dbReference type="InterPro" id="IPR052020">
    <property type="entry name" value="Cyclic_di-GMP/3'3'-cGAMP_PDE"/>
</dbReference>